<dbReference type="PANTHER" id="PTHR43298">
    <property type="entry name" value="MULTIDRUG RESISTANCE PROTEIN NORM-RELATED"/>
    <property type="match status" value="1"/>
</dbReference>
<feature type="transmembrane region" description="Helical" evidence="10">
    <location>
        <begin position="386"/>
        <end position="407"/>
    </location>
</feature>
<comment type="subcellular location">
    <subcellularLocation>
        <location evidence="1">Cell membrane</location>
        <topology evidence="1">Multi-pass membrane protein</topology>
    </subcellularLocation>
</comment>
<keyword evidence="2" id="KW-0813">Transport</keyword>
<name>A0A830GA24_9EURY</name>
<dbReference type="Proteomes" id="UP000608850">
    <property type="component" value="Unassembled WGS sequence"/>
</dbReference>
<evidence type="ECO:0000256" key="5">
    <source>
        <dbReference type="ARBA" id="ARBA00022692"/>
    </source>
</evidence>
<evidence type="ECO:0000313" key="12">
    <source>
        <dbReference type="Proteomes" id="UP000608850"/>
    </source>
</evidence>
<dbReference type="AlphaFoldDB" id="A0A830GA24"/>
<gene>
    <name evidence="11" type="ORF">GCM10009021_11420</name>
</gene>
<evidence type="ECO:0000256" key="4">
    <source>
        <dbReference type="ARBA" id="ARBA00022475"/>
    </source>
</evidence>
<dbReference type="InterPro" id="IPR002528">
    <property type="entry name" value="MATE_fam"/>
</dbReference>
<keyword evidence="5 10" id="KW-0812">Transmembrane</keyword>
<evidence type="ECO:0000256" key="3">
    <source>
        <dbReference type="ARBA" id="ARBA00022449"/>
    </source>
</evidence>
<accession>A0A830GA24</accession>
<evidence type="ECO:0000256" key="9">
    <source>
        <dbReference type="ARBA" id="ARBA00031636"/>
    </source>
</evidence>
<keyword evidence="3" id="KW-0050">Antiport</keyword>
<evidence type="ECO:0000256" key="1">
    <source>
        <dbReference type="ARBA" id="ARBA00004651"/>
    </source>
</evidence>
<dbReference type="InterPro" id="IPR050222">
    <property type="entry name" value="MATE_MdtK"/>
</dbReference>
<feature type="transmembrane region" description="Helical" evidence="10">
    <location>
        <begin position="86"/>
        <end position="111"/>
    </location>
</feature>
<keyword evidence="8 10" id="KW-0472">Membrane</keyword>
<feature type="transmembrane region" description="Helical" evidence="10">
    <location>
        <begin position="162"/>
        <end position="186"/>
    </location>
</feature>
<dbReference type="GO" id="GO:0015297">
    <property type="term" value="F:antiporter activity"/>
    <property type="evidence" value="ECO:0007669"/>
    <property type="project" value="UniProtKB-KW"/>
</dbReference>
<dbReference type="PANTHER" id="PTHR43298:SF2">
    <property type="entry name" value="FMN_FAD EXPORTER YEEO-RELATED"/>
    <property type="match status" value="1"/>
</dbReference>
<comment type="caution">
    <text evidence="11">The sequence shown here is derived from an EMBL/GenBank/DDBJ whole genome shotgun (WGS) entry which is preliminary data.</text>
</comment>
<dbReference type="GO" id="GO:0006811">
    <property type="term" value="P:monoatomic ion transport"/>
    <property type="evidence" value="ECO:0007669"/>
    <property type="project" value="UniProtKB-KW"/>
</dbReference>
<dbReference type="GO" id="GO:0005886">
    <property type="term" value="C:plasma membrane"/>
    <property type="evidence" value="ECO:0007669"/>
    <property type="project" value="UniProtKB-SubCell"/>
</dbReference>
<keyword evidence="12" id="KW-1185">Reference proteome</keyword>
<dbReference type="Pfam" id="PF01554">
    <property type="entry name" value="MatE"/>
    <property type="match status" value="2"/>
</dbReference>
<evidence type="ECO:0000313" key="11">
    <source>
        <dbReference type="EMBL" id="GGN12967.1"/>
    </source>
</evidence>
<keyword evidence="4" id="KW-1003">Cell membrane</keyword>
<reference evidence="11 12" key="1">
    <citation type="journal article" date="2019" name="Int. J. Syst. Evol. Microbiol.">
        <title>The Global Catalogue of Microorganisms (GCM) 10K type strain sequencing project: providing services to taxonomists for standard genome sequencing and annotation.</title>
        <authorList>
            <consortium name="The Broad Institute Genomics Platform"/>
            <consortium name="The Broad Institute Genome Sequencing Center for Infectious Disease"/>
            <person name="Wu L."/>
            <person name="Ma J."/>
        </authorList>
    </citation>
    <scope>NUCLEOTIDE SEQUENCE [LARGE SCALE GENOMIC DNA]</scope>
    <source>
        <strain evidence="11 12">JCM 16331</strain>
    </source>
</reference>
<feature type="transmembrane region" description="Helical" evidence="10">
    <location>
        <begin position="313"/>
        <end position="334"/>
    </location>
</feature>
<feature type="transmembrane region" description="Helical" evidence="10">
    <location>
        <begin position="413"/>
        <end position="434"/>
    </location>
</feature>
<organism evidence="11 12">
    <name type="scientific">Halarchaeum nitratireducens</name>
    <dbReference type="NCBI Taxonomy" id="489913"/>
    <lineage>
        <taxon>Archaea</taxon>
        <taxon>Methanobacteriati</taxon>
        <taxon>Methanobacteriota</taxon>
        <taxon>Stenosarchaea group</taxon>
        <taxon>Halobacteria</taxon>
        <taxon>Halobacteriales</taxon>
        <taxon>Halobacteriaceae</taxon>
    </lineage>
</organism>
<evidence type="ECO:0000256" key="7">
    <source>
        <dbReference type="ARBA" id="ARBA00023065"/>
    </source>
</evidence>
<sequence length="458" mass="46270">MDSRLAATWRRVFGLAWPVMASQTLRTLMRTVDVLVTATFSPAAVVAVGLADLYGRVPLRIGIGFGSAAIALASQDTGADADANRAEAVSSAVLMGLLAGVPIALCGIFLGPSLIRLFGATGDTVTLGATYLGVVLATAPARHVSLVASRALQGTGDTRTPMYVTGLANVTNIAGSLVLGLGLFGVASYGVLGVGAATAVSNVLSAALLVAAIGAFADDLELVRPRDLLIARQLLAVAVPKIAEGAATTLAEFPFNALLLGFGTPVNAGFQIGRRVYQQVTGPLSRGYRTAVGVLVGQALGDGDPAEARYRGWATAGLAALTVGGVGLALVALAPDAVRLLAAGSPDALPYATGFARVYGLTAVFVAVFTALSGALGGASETRIPLFARATGVFGGLVGLTYALGVALGWGPLGAYVAVAVQYVWMAAVAALGFRYSDWATRAAGMMAERGSVSDAED</sequence>
<dbReference type="GO" id="GO:0042910">
    <property type="term" value="F:xenobiotic transmembrane transporter activity"/>
    <property type="evidence" value="ECO:0007669"/>
    <property type="project" value="InterPro"/>
</dbReference>
<feature type="transmembrane region" description="Helical" evidence="10">
    <location>
        <begin position="192"/>
        <end position="217"/>
    </location>
</feature>
<dbReference type="EMBL" id="BMOQ01000003">
    <property type="protein sequence ID" value="GGN12967.1"/>
    <property type="molecule type" value="Genomic_DNA"/>
</dbReference>
<evidence type="ECO:0000256" key="10">
    <source>
        <dbReference type="SAM" id="Phobius"/>
    </source>
</evidence>
<protein>
    <recommendedName>
        <fullName evidence="9">Multidrug-efflux transporter</fullName>
    </recommendedName>
</protein>
<evidence type="ECO:0000256" key="6">
    <source>
        <dbReference type="ARBA" id="ARBA00022989"/>
    </source>
</evidence>
<proteinExistence type="predicted"/>
<evidence type="ECO:0000256" key="8">
    <source>
        <dbReference type="ARBA" id="ARBA00023136"/>
    </source>
</evidence>
<evidence type="ECO:0000256" key="2">
    <source>
        <dbReference type="ARBA" id="ARBA00022448"/>
    </source>
</evidence>
<feature type="transmembrane region" description="Helical" evidence="10">
    <location>
        <begin position="354"/>
        <end position="379"/>
    </location>
</feature>
<feature type="transmembrane region" description="Helical" evidence="10">
    <location>
        <begin position="117"/>
        <end position="141"/>
    </location>
</feature>
<dbReference type="PIRSF" id="PIRSF006603">
    <property type="entry name" value="DinF"/>
    <property type="match status" value="1"/>
</dbReference>
<keyword evidence="6 10" id="KW-1133">Transmembrane helix</keyword>
<keyword evidence="7" id="KW-0406">Ion transport</keyword>
<dbReference type="InterPro" id="IPR048279">
    <property type="entry name" value="MdtK-like"/>
</dbReference>
<dbReference type="CDD" id="cd13137">
    <property type="entry name" value="MATE_NorM_like"/>
    <property type="match status" value="1"/>
</dbReference>